<accession>A0A8S5RL45</accession>
<organism evidence="1">
    <name type="scientific">virus sp. ctEQ64</name>
    <dbReference type="NCBI Taxonomy" id="2825809"/>
    <lineage>
        <taxon>Viruses</taxon>
    </lineage>
</organism>
<sequence>MRRKRYDNHLSSQLSYTNKVVEQDITRTSSGYIKKNPVYKRYFSQIDANVWFGDKLVTDIQNISYGLQQHDMPLFGYNSYIYDELAIGNRLVQGTFTINFTAPLYIETIIDSYQNMTTNVTDKTTEDDYDKVIAPHYAGNVVTTNPEHNAIWRKGFEIDILYGQDDDIIGQPLHVILLDCHIMSVQTIHDSSGHPILEQYTFISRDRKVINK</sequence>
<dbReference type="EMBL" id="BK059112">
    <property type="protein sequence ID" value="DAE31899.1"/>
    <property type="molecule type" value="Genomic_DNA"/>
</dbReference>
<reference evidence="1" key="1">
    <citation type="journal article" date="2021" name="Proc. Natl. Acad. Sci. U.S.A.">
        <title>A Catalog of Tens of Thousands of Viruses from Human Metagenomes Reveals Hidden Associations with Chronic Diseases.</title>
        <authorList>
            <person name="Tisza M.J."/>
            <person name="Buck C.B."/>
        </authorList>
    </citation>
    <scope>NUCLEOTIDE SEQUENCE</scope>
    <source>
        <strain evidence="1">CtEQ64</strain>
    </source>
</reference>
<protein>
    <submittedName>
        <fullName evidence="1">Uncharacterized protein</fullName>
    </submittedName>
</protein>
<evidence type="ECO:0000313" key="1">
    <source>
        <dbReference type="EMBL" id="DAE31899.1"/>
    </source>
</evidence>
<name>A0A8S5RL45_9VIRU</name>
<proteinExistence type="predicted"/>